<feature type="region of interest" description="Disordered" evidence="2">
    <location>
        <begin position="219"/>
        <end position="254"/>
    </location>
</feature>
<dbReference type="EMBL" id="BQXS01009705">
    <property type="protein sequence ID" value="GKT31604.1"/>
    <property type="molecule type" value="Genomic_DNA"/>
</dbReference>
<feature type="compositionally biased region" description="Polar residues" evidence="2">
    <location>
        <begin position="221"/>
        <end position="238"/>
    </location>
</feature>
<proteinExistence type="predicted"/>
<feature type="compositionally biased region" description="Polar residues" evidence="2">
    <location>
        <begin position="1793"/>
        <end position="1818"/>
    </location>
</feature>
<feature type="region of interest" description="Disordered" evidence="2">
    <location>
        <begin position="1392"/>
        <end position="1441"/>
    </location>
</feature>
<gene>
    <name evidence="4" type="ORF">ADUPG1_006001</name>
</gene>
<comment type="caution">
    <text evidence="4">The sequence shown here is derived from an EMBL/GenBank/DDBJ whole genome shotgun (WGS) entry which is preliminary data.</text>
</comment>
<name>A0ABQ5KJW7_9EUKA</name>
<feature type="chain" id="PRO_5047519161" evidence="3">
    <location>
        <begin position="27"/>
        <end position="1932"/>
    </location>
</feature>
<feature type="coiled-coil region" evidence="1">
    <location>
        <begin position="1678"/>
        <end position="1732"/>
    </location>
</feature>
<reference evidence="4" key="1">
    <citation type="submission" date="2022-03" db="EMBL/GenBank/DDBJ databases">
        <title>Draft genome sequence of Aduncisulcus paluster, a free-living microaerophilic Fornicata.</title>
        <authorList>
            <person name="Yuyama I."/>
            <person name="Kume K."/>
            <person name="Tamura T."/>
            <person name="Inagaki Y."/>
            <person name="Hashimoto T."/>
        </authorList>
    </citation>
    <scope>NUCLEOTIDE SEQUENCE</scope>
    <source>
        <strain evidence="4">NY0171</strain>
    </source>
</reference>
<feature type="compositionally biased region" description="Low complexity" evidence="2">
    <location>
        <begin position="687"/>
        <end position="703"/>
    </location>
</feature>
<feature type="region of interest" description="Disordered" evidence="2">
    <location>
        <begin position="1755"/>
        <end position="1829"/>
    </location>
</feature>
<evidence type="ECO:0000256" key="2">
    <source>
        <dbReference type="SAM" id="MobiDB-lite"/>
    </source>
</evidence>
<evidence type="ECO:0000313" key="5">
    <source>
        <dbReference type="Proteomes" id="UP001057375"/>
    </source>
</evidence>
<evidence type="ECO:0000313" key="4">
    <source>
        <dbReference type="EMBL" id="GKT31604.1"/>
    </source>
</evidence>
<feature type="coiled-coil region" evidence="1">
    <location>
        <begin position="1039"/>
        <end position="1073"/>
    </location>
</feature>
<feature type="signal peptide" evidence="3">
    <location>
        <begin position="1"/>
        <end position="26"/>
    </location>
</feature>
<keyword evidence="3" id="KW-0732">Signal</keyword>
<feature type="compositionally biased region" description="Basic and acidic residues" evidence="2">
    <location>
        <begin position="608"/>
        <end position="621"/>
    </location>
</feature>
<keyword evidence="5" id="KW-1185">Reference proteome</keyword>
<evidence type="ECO:0000256" key="1">
    <source>
        <dbReference type="SAM" id="Coils"/>
    </source>
</evidence>
<organism evidence="4 5">
    <name type="scientific">Aduncisulcus paluster</name>
    <dbReference type="NCBI Taxonomy" id="2918883"/>
    <lineage>
        <taxon>Eukaryota</taxon>
        <taxon>Metamonada</taxon>
        <taxon>Carpediemonas-like organisms</taxon>
        <taxon>Aduncisulcus</taxon>
    </lineage>
</organism>
<sequence>HTREYVYSLACCEFCAVLMLTGDSIAQVPTTTPVSITPIVKKMCDEICLCVRECVKGEKAKQKVCEVIHKNIHKYTSTKVHRDSINSQNDALSMHLISTPSDISIWTNDVVDYISQCLSRIRPILDQRLEALKQTREKKIADPAVKVDTAFATSSLRAYITLACFTESIAILFDMIRARLGCQIGCGIDSIASKAILELLEDCLDMMSMGKDIQRIERSLEASNTKPSEPSVTSASESTADKPPTTPQPNPTGPLDVLLARDISTWSDCWDSLHRMLVSSHKLRTTLECIVSIGSVWGGGEADRFSVIVSKRSVVRDNVTILDEEGEEIEEEEESGSILSSTEDIILPSDGSLVMGVDIPMFVSNPPPFAPLSLTTPSEIRRKMSGRVGAEDAFDEVDEDSSYMLDGDEESEGEGWGDKDTPISLYTHTHARGRLLLPFLPWCAEYICVARCPPPSVCNYTCGGVFHARSDKKTRAQGLSGVFGDVSGWSVGRMRCEVDLNSMNIFHVLPSRLPSQFQETILKIYTKAIDQRRSALKKLPAQPLKSGLYVMCVYYDSERHSIITQTQTKLPPAVRVCDLASCPVSFNTDDREWISCRMLKDSASGRGSGEKRGVRQGKIEPDGRDLKDMICKAVRKLSSIVSLPVPQLGDCNGVIHTLNTIKVERNGSSSSSSSTSPDPAPPLQPKSTPLSVFHSSSTSPSPLFPLSSRTACSLFTGTEVRESAENHDQCDDLTSTVRPLIPALKSETVRVILIVRPVFERLPPQNMGKLSGITHRDMLRVESEFLEQQMYFPKTASLLSLSSNSEMGMRWIGGSVESDCVRRIVTHVNCDDSSLSLLPTDKRIVSKSLKYVPPRLKKSIGLRTGSTVIRVLCMYHDIDGDYVLTNSVHSFCLPTIQLMSRCLSNGERRVIGTAKMFNSVQGVDVFCQKGHGGDNNSTKDEEEEEKPAILVSIMDSLATLSAELSVSLSLKNLYDVGLCVAMDDEKGRNDVIYAYIRAPHPHLFDHTHLRFVWTPFPSFLHSLRLASTPIRYTQFSATVMARESEIERLLDTIAKVEKDEERLRDRFDEMSEEQQKRKPFKSKLLALNSQLSRVYFQMGALKAVHNTLTPVWMVLSWGMNGAKSPLNLLTPIELDEYDFVTCARVAAALDMAFCGGYNVLMASVSWRGALMGQTERNRWLIRCQAERTNVEVVSKFRRGVRESYQLHCVKDEEEQTKKLRAWFIEQKEEEERLSKEKEKHMALLREKKGEALSAKDIEALEQLDKNTSTPRKAPEFPIIDQTILTNLLISPSLPPVIEGNDPSSKPSPLCSTYPPLLHAGTLYDVSTGIACLNMWEKDLETVKSGDGSEATSSTSLVSLSSISLVSTELLRSGEKRFYEQDEWVASMMSAEASRKAREEEVEERRLKWESEARREGEDEFDDRSLVASPSVPLPTSPLAQSGMQQSGLVSLIVGDEEDFVVPILPIESKAPSTSTPFPAVTNAHPDVSLIHLLPPSHSLREREQIQHYLKCMAVEIVMDSVDKSIATELCTGVNAVMKEMIDEVLKIETERKRQEYLTQMKGPLQQIAEERKLLELSKEEMERKGLLSAALALTGSDGLVASGGDPCKQQTKGKGKNLKIVVETPEHEKFGTQVAGGEIITPYTIPIRRAVSQFACILRCADHVLNCLDAGASINQCVDDCEDKCDQSESRMKRAIRLVEKKKLLLQEAEQYEVGQIEIEKEKKRIRKLELKQIKQMKRTMRQQQMGKSILVPPVQKSPLCRSRSRDGLSKTIGGRIQQSQRTPSKEAPSAMFSATHSSITSQPALESSALASGTTMKPKSRLAVSSGVPLSTPTFSLSLMSPVPSSTSANNATVSTPILVSRGPSEDTKMYIAGQALSSTPKSKKPVVKKKKKPVSMIERSFVRQEHALAERRIAHRYEMIKHAQRMRKGE</sequence>
<feature type="non-terminal residue" evidence="4">
    <location>
        <position position="1"/>
    </location>
</feature>
<protein>
    <submittedName>
        <fullName evidence="4">Uncharacterized protein</fullName>
    </submittedName>
</protein>
<feature type="region of interest" description="Disordered" evidence="2">
    <location>
        <begin position="665"/>
        <end position="703"/>
    </location>
</feature>
<feature type="region of interest" description="Disordered" evidence="2">
    <location>
        <begin position="602"/>
        <end position="621"/>
    </location>
</feature>
<accession>A0ABQ5KJW7</accession>
<keyword evidence="1" id="KW-0175">Coiled coil</keyword>
<dbReference type="Proteomes" id="UP001057375">
    <property type="component" value="Unassembled WGS sequence"/>
</dbReference>
<evidence type="ECO:0000256" key="3">
    <source>
        <dbReference type="SAM" id="SignalP"/>
    </source>
</evidence>
<feature type="compositionally biased region" description="Basic and acidic residues" evidence="2">
    <location>
        <begin position="1392"/>
        <end position="1416"/>
    </location>
</feature>